<dbReference type="Pfam" id="PF08392">
    <property type="entry name" value="FAE1_CUT1_RppA"/>
    <property type="match status" value="1"/>
</dbReference>
<evidence type="ECO:0000313" key="4">
    <source>
        <dbReference type="Proteomes" id="UP000886520"/>
    </source>
</evidence>
<dbReference type="SUPFAM" id="SSF53901">
    <property type="entry name" value="Thiolase-like"/>
    <property type="match status" value="1"/>
</dbReference>
<dbReference type="InterPro" id="IPR013601">
    <property type="entry name" value="FAE1_typ3_polyketide_synth"/>
</dbReference>
<proteinExistence type="predicted"/>
<dbReference type="GO" id="GO:0006633">
    <property type="term" value="P:fatty acid biosynthetic process"/>
    <property type="evidence" value="ECO:0007669"/>
    <property type="project" value="InterPro"/>
</dbReference>
<gene>
    <name evidence="3" type="ORF">GOP47_0014322</name>
</gene>
<keyword evidence="4" id="KW-1185">Reference proteome</keyword>
<feature type="domain" description="FAE" evidence="2">
    <location>
        <begin position="21"/>
        <end position="99"/>
    </location>
</feature>
<organism evidence="3 4">
    <name type="scientific">Adiantum capillus-veneris</name>
    <name type="common">Maidenhair fern</name>
    <dbReference type="NCBI Taxonomy" id="13818"/>
    <lineage>
        <taxon>Eukaryota</taxon>
        <taxon>Viridiplantae</taxon>
        <taxon>Streptophyta</taxon>
        <taxon>Embryophyta</taxon>
        <taxon>Tracheophyta</taxon>
        <taxon>Polypodiopsida</taxon>
        <taxon>Polypodiidae</taxon>
        <taxon>Polypodiales</taxon>
        <taxon>Pteridineae</taxon>
        <taxon>Pteridaceae</taxon>
        <taxon>Vittarioideae</taxon>
        <taxon>Adiantum</taxon>
    </lineage>
</organism>
<comment type="caution">
    <text evidence="3">The sequence shown here is derived from an EMBL/GenBank/DDBJ whole genome shotgun (WGS) entry which is preliminary data.</text>
</comment>
<protein>
    <recommendedName>
        <fullName evidence="2">FAE domain-containing protein</fullName>
    </recommendedName>
</protein>
<dbReference type="InterPro" id="IPR016039">
    <property type="entry name" value="Thiolase-like"/>
</dbReference>
<dbReference type="Proteomes" id="UP000886520">
    <property type="component" value="Chromosome 14"/>
</dbReference>
<dbReference type="OrthoDB" id="1929806at2759"/>
<dbReference type="GO" id="GO:0016747">
    <property type="term" value="F:acyltransferase activity, transferring groups other than amino-acyl groups"/>
    <property type="evidence" value="ECO:0007669"/>
    <property type="project" value="InterPro"/>
</dbReference>
<reference evidence="3" key="1">
    <citation type="submission" date="2021-01" db="EMBL/GenBank/DDBJ databases">
        <title>Adiantum capillus-veneris genome.</title>
        <authorList>
            <person name="Fang Y."/>
            <person name="Liao Q."/>
        </authorList>
    </citation>
    <scope>NUCLEOTIDE SEQUENCE</scope>
    <source>
        <strain evidence="3">H3</strain>
        <tissue evidence="3">Leaf</tissue>
    </source>
</reference>
<sequence length="113" mass="12439">MSALSVKQKCLAPWMSSCAGHVKPHQIGVIITNCSAFIPTPSMTNLIINRYKLHVVVKSFNDASMGWRFDGLLAFDLGSASCHPNKYSLILNIESLTRSNMRTRGPCWSPIAS</sequence>
<dbReference type="EMBL" id="JABFUD020000014">
    <property type="protein sequence ID" value="KAI5069979.1"/>
    <property type="molecule type" value="Genomic_DNA"/>
</dbReference>
<dbReference type="InterPro" id="IPR012392">
    <property type="entry name" value="3-ktacl-CoA_syn"/>
</dbReference>
<dbReference type="AlphaFoldDB" id="A0A9D4ULA0"/>
<evidence type="ECO:0000313" key="3">
    <source>
        <dbReference type="EMBL" id="KAI5069979.1"/>
    </source>
</evidence>
<keyword evidence="1" id="KW-0808">Transferase</keyword>
<dbReference type="PANTHER" id="PTHR31561">
    <property type="entry name" value="3-KETOACYL-COA SYNTHASE"/>
    <property type="match status" value="1"/>
</dbReference>
<name>A0A9D4ULA0_ADICA</name>
<evidence type="ECO:0000259" key="2">
    <source>
        <dbReference type="Pfam" id="PF08392"/>
    </source>
</evidence>
<dbReference type="GO" id="GO:0016020">
    <property type="term" value="C:membrane"/>
    <property type="evidence" value="ECO:0007669"/>
    <property type="project" value="InterPro"/>
</dbReference>
<evidence type="ECO:0000256" key="1">
    <source>
        <dbReference type="ARBA" id="ARBA00023315"/>
    </source>
</evidence>
<accession>A0A9D4ULA0</accession>
<keyword evidence="1" id="KW-0012">Acyltransferase</keyword>